<proteinExistence type="predicted"/>
<feature type="transmembrane region" description="Helical" evidence="1">
    <location>
        <begin position="20"/>
        <end position="37"/>
    </location>
</feature>
<evidence type="ECO:0000313" key="2">
    <source>
        <dbReference type="EMBL" id="AWX44508.1"/>
    </source>
</evidence>
<reference evidence="2 3" key="1">
    <citation type="submission" date="2018-06" db="EMBL/GenBank/DDBJ databases">
        <title>Spongiibacterium sp. HME9304 Genome sequencing and assembly.</title>
        <authorList>
            <person name="Kang H."/>
            <person name="Kim H."/>
            <person name="Joh K."/>
        </authorList>
    </citation>
    <scope>NUCLEOTIDE SEQUENCE [LARGE SCALE GENOMIC DNA]</scope>
    <source>
        <strain evidence="2 3">HME9304</strain>
    </source>
</reference>
<keyword evidence="1" id="KW-0812">Transmembrane</keyword>
<name>A0A2Z4LT30_9FLAO</name>
<keyword evidence="3" id="KW-1185">Reference proteome</keyword>
<protein>
    <submittedName>
        <fullName evidence="2">Uncharacterized protein</fullName>
    </submittedName>
</protein>
<accession>A0A2Z4LT30</accession>
<sequence length="48" mass="5704">MIWCIQRKPFHNTFGKAHNNIFLLVGIKIIFVLECYMKKWASSDAFEN</sequence>
<keyword evidence="1" id="KW-1133">Transmembrane helix</keyword>
<evidence type="ECO:0000256" key="1">
    <source>
        <dbReference type="SAM" id="Phobius"/>
    </source>
</evidence>
<dbReference type="Proteomes" id="UP000248536">
    <property type="component" value="Chromosome"/>
</dbReference>
<evidence type="ECO:0000313" key="3">
    <source>
        <dbReference type="Proteomes" id="UP000248536"/>
    </source>
</evidence>
<keyword evidence="1" id="KW-0472">Membrane</keyword>
<dbReference type="AlphaFoldDB" id="A0A2Z4LT30"/>
<dbReference type="EMBL" id="CP030104">
    <property type="protein sequence ID" value="AWX44508.1"/>
    <property type="molecule type" value="Genomic_DNA"/>
</dbReference>
<gene>
    <name evidence="2" type="ORF">HME9304_01511</name>
</gene>
<dbReference type="KEGG" id="spon:HME9304_01511"/>
<organism evidence="2 3">
    <name type="scientific">Flagellimonas maritima</name>
    <dbReference type="NCBI Taxonomy" id="1383885"/>
    <lineage>
        <taxon>Bacteria</taxon>
        <taxon>Pseudomonadati</taxon>
        <taxon>Bacteroidota</taxon>
        <taxon>Flavobacteriia</taxon>
        <taxon>Flavobacteriales</taxon>
        <taxon>Flavobacteriaceae</taxon>
        <taxon>Flagellimonas</taxon>
    </lineage>
</organism>